<dbReference type="Pfam" id="PF26013">
    <property type="entry name" value="DUF8004"/>
    <property type="match status" value="1"/>
</dbReference>
<dbReference type="OrthoDB" id="4114825at2759"/>
<organism evidence="3 4">
    <name type="scientific">Aaosphaeria arxii CBS 175.79</name>
    <dbReference type="NCBI Taxonomy" id="1450172"/>
    <lineage>
        <taxon>Eukaryota</taxon>
        <taxon>Fungi</taxon>
        <taxon>Dikarya</taxon>
        <taxon>Ascomycota</taxon>
        <taxon>Pezizomycotina</taxon>
        <taxon>Dothideomycetes</taxon>
        <taxon>Pleosporomycetidae</taxon>
        <taxon>Pleosporales</taxon>
        <taxon>Pleosporales incertae sedis</taxon>
        <taxon>Aaosphaeria</taxon>
    </lineage>
</organism>
<evidence type="ECO:0000256" key="1">
    <source>
        <dbReference type="SAM" id="MobiDB-lite"/>
    </source>
</evidence>
<feature type="region of interest" description="Disordered" evidence="1">
    <location>
        <begin position="616"/>
        <end position="635"/>
    </location>
</feature>
<dbReference type="GeneID" id="54280043"/>
<reference evidence="3" key="1">
    <citation type="journal article" date="2020" name="Stud. Mycol.">
        <title>101 Dothideomycetes genomes: a test case for predicting lifestyles and emergence of pathogens.</title>
        <authorList>
            <person name="Haridas S."/>
            <person name="Albert R."/>
            <person name="Binder M."/>
            <person name="Bloem J."/>
            <person name="Labutti K."/>
            <person name="Salamov A."/>
            <person name="Andreopoulos B."/>
            <person name="Baker S."/>
            <person name="Barry K."/>
            <person name="Bills G."/>
            <person name="Bluhm B."/>
            <person name="Cannon C."/>
            <person name="Castanera R."/>
            <person name="Culley D."/>
            <person name="Daum C."/>
            <person name="Ezra D."/>
            <person name="Gonzalez J."/>
            <person name="Henrissat B."/>
            <person name="Kuo A."/>
            <person name="Liang C."/>
            <person name="Lipzen A."/>
            <person name="Lutzoni F."/>
            <person name="Magnuson J."/>
            <person name="Mondo S."/>
            <person name="Nolan M."/>
            <person name="Ohm R."/>
            <person name="Pangilinan J."/>
            <person name="Park H.-J."/>
            <person name="Ramirez L."/>
            <person name="Alfaro M."/>
            <person name="Sun H."/>
            <person name="Tritt A."/>
            <person name="Yoshinaga Y."/>
            <person name="Zwiers L.-H."/>
            <person name="Turgeon B."/>
            <person name="Goodwin S."/>
            <person name="Spatafora J."/>
            <person name="Crous P."/>
            <person name="Grigoriev I."/>
        </authorList>
    </citation>
    <scope>NUCLEOTIDE SEQUENCE</scope>
    <source>
        <strain evidence="3">CBS 175.79</strain>
    </source>
</reference>
<feature type="compositionally biased region" description="Polar residues" evidence="1">
    <location>
        <begin position="886"/>
        <end position="898"/>
    </location>
</feature>
<proteinExistence type="predicted"/>
<feature type="region of interest" description="Disordered" evidence="1">
    <location>
        <begin position="881"/>
        <end position="932"/>
    </location>
</feature>
<keyword evidence="4" id="KW-1185">Reference proteome</keyword>
<dbReference type="EMBL" id="ML978066">
    <property type="protein sequence ID" value="KAF2021747.1"/>
    <property type="molecule type" value="Genomic_DNA"/>
</dbReference>
<name>A0A6A5Y9Q6_9PLEO</name>
<feature type="region of interest" description="Disordered" evidence="1">
    <location>
        <begin position="825"/>
        <end position="860"/>
    </location>
</feature>
<feature type="compositionally biased region" description="Polar residues" evidence="1">
    <location>
        <begin position="770"/>
        <end position="781"/>
    </location>
</feature>
<feature type="region of interest" description="Disordered" evidence="1">
    <location>
        <begin position="970"/>
        <end position="1038"/>
    </location>
</feature>
<accession>A0A6A5Y9Q6</accession>
<sequence length="1082" mass="118926">MANSDSRCPSSSSSAEKPRPAGSSRTSSFEQFQPNNLFQKNNSIPQSDPAQATLSVGPPNSEDLSAGTRKCHSLITQHAPSLNLIHNLPTPGMHRRSSLREPSGGLATSKRSSSCSSTMRNSTRAPTVKRWAGLSRTTREWDGLRRDPDLWFEDGDCYVHLYARGQSRRGPSFRIPFRALRHLKCGAMFSLCFAQIMPSGPSSHAAKRISSGFNTPVSSNSTIELFVPAPDGASREAAFQWHLTTRNFFAFVLGRPLVGAHLGQSFVDLQERMQLFRSGQIDNRQDFLAYAEAQGYCDFVDCADYALGMLYYAEHYKIRDLWIDAFTHCVGMNESLALSQELDRISKLTKALITRAYLEMDIHLGRVTAALRTFLEDDFSPANLGLANGARAHLDRFRSFLHSFYVEKYGYWPPPRGSPFSKVLYKSLYLDFKNLHDYLVDLGSTTDLLSQKPASGGICVLQNVMLFDKRHSFAPLPHPLPLLPQHDDWDRKTPSQKALMTLALASKQSKTDRYLTAHATLAAATNVTEPIATSAIVQAYMRFERQCVAKHQREEKVTIADARKVRWLLIYGTLQYLISAVQAPKEVRDPESPEYPLCCLVTESSPWQSASRAVDSCGGSTSQNAKDKMGGNPDSCLTDQPASWEISGAMTIKPDCQSDDYFTHTNPNATATSSRPVSVEVPAPLRVSSGVARNTSARSLRNLSLPGRGSRRNSLASTNSQPYCEIIVHGFGNGLNPAIVDPPSRPMSRGQSLDRSQRASRSAGPEESGLGTSWLRSGTSETRGRSKRPIALDLNCSAVPVQTRTPVLESFQVDQLVNPFVSAELNEPRDSSESATSRDSPFWSDGASSASSKSSATGECVPLERRCSSAEVSGLLGGLVSVDASPVTTPDETPSKTRTPAPRPHNDGFRFSFHSNEQKDRDSESPVGSTSLVHGSSIGIALAGPKARINPPKPPVPNQLLGVEIKYGRRPKAMSKATSSDQVTTPTPLQMQPPTPPTRTSSLLSSKTENLRDIFTTKSRPSRQHTERSQGQSTKLDIDRDRAALHAIPPPIKKAPQIDMVEVVGRLEKARKKEKRKSFWRH</sequence>
<feature type="compositionally biased region" description="Polar residues" evidence="1">
    <location>
        <begin position="23"/>
        <end position="54"/>
    </location>
</feature>
<gene>
    <name evidence="3" type="ORF">BU24DRAFT_27597</name>
</gene>
<evidence type="ECO:0000313" key="4">
    <source>
        <dbReference type="Proteomes" id="UP000799778"/>
    </source>
</evidence>
<feature type="compositionally biased region" description="Low complexity" evidence="1">
    <location>
        <begin position="108"/>
        <end position="124"/>
    </location>
</feature>
<dbReference type="RefSeq" id="XP_033390086.1">
    <property type="nucleotide sequence ID" value="XM_033522646.1"/>
</dbReference>
<protein>
    <recommendedName>
        <fullName evidence="2">DUF8004 domain-containing protein</fullName>
    </recommendedName>
</protein>
<evidence type="ECO:0000259" key="2">
    <source>
        <dbReference type="Pfam" id="PF26013"/>
    </source>
</evidence>
<feature type="compositionally biased region" description="Low complexity" evidence="1">
    <location>
        <begin position="1"/>
        <end position="14"/>
    </location>
</feature>
<feature type="region of interest" description="Disordered" evidence="1">
    <location>
        <begin position="737"/>
        <end position="786"/>
    </location>
</feature>
<dbReference type="PANTHER" id="PTHR39601:SF1">
    <property type="entry name" value="CHORIOGENIN HMINOR"/>
    <property type="match status" value="1"/>
</dbReference>
<feature type="region of interest" description="Disordered" evidence="1">
    <location>
        <begin position="82"/>
        <end position="127"/>
    </location>
</feature>
<feature type="domain" description="DUF8004" evidence="2">
    <location>
        <begin position="285"/>
        <end position="376"/>
    </location>
</feature>
<dbReference type="PANTHER" id="PTHR39601">
    <property type="entry name" value="CHORIOGENIN HMINOR"/>
    <property type="match status" value="1"/>
</dbReference>
<feature type="region of interest" description="Disordered" evidence="1">
    <location>
        <begin position="698"/>
        <end position="717"/>
    </location>
</feature>
<dbReference type="AlphaFoldDB" id="A0A6A5Y9Q6"/>
<evidence type="ECO:0000313" key="3">
    <source>
        <dbReference type="EMBL" id="KAF2021747.1"/>
    </source>
</evidence>
<dbReference type="Proteomes" id="UP000799778">
    <property type="component" value="Unassembled WGS sequence"/>
</dbReference>
<feature type="compositionally biased region" description="Low complexity" evidence="1">
    <location>
        <begin position="847"/>
        <end position="856"/>
    </location>
</feature>
<feature type="region of interest" description="Disordered" evidence="1">
    <location>
        <begin position="1"/>
        <end position="67"/>
    </location>
</feature>
<dbReference type="InterPro" id="IPR058317">
    <property type="entry name" value="DUF8004"/>
</dbReference>